<gene>
    <name evidence="2" type="ORF">JIR001_20810</name>
</gene>
<keyword evidence="3" id="KW-1185">Reference proteome</keyword>
<dbReference type="Gene3D" id="2.60.300.12">
    <property type="entry name" value="HesB-like domain"/>
    <property type="match status" value="1"/>
</dbReference>
<protein>
    <recommendedName>
        <fullName evidence="1">Core domain-containing protein</fullName>
    </recommendedName>
</protein>
<name>A0A8D5UHL6_9BACL</name>
<organism evidence="2 3">
    <name type="scientific">Polycladomyces abyssicola</name>
    <dbReference type="NCBI Taxonomy" id="1125966"/>
    <lineage>
        <taxon>Bacteria</taxon>
        <taxon>Bacillati</taxon>
        <taxon>Bacillota</taxon>
        <taxon>Bacilli</taxon>
        <taxon>Bacillales</taxon>
        <taxon>Thermoactinomycetaceae</taxon>
        <taxon>Polycladomyces</taxon>
    </lineage>
</organism>
<accession>A0A8D5UHL6</accession>
<proteinExistence type="predicted"/>
<evidence type="ECO:0000313" key="3">
    <source>
        <dbReference type="Proteomes" id="UP000677436"/>
    </source>
</evidence>
<reference evidence="2" key="1">
    <citation type="journal article" date="2013" name="Int. J. Syst. Evol. Microbiol.">
        <title>Polycladomyces abyssicola gen. nov., sp. nov., a thermophilic filamentous bacterium isolated from hemipelagic sediment.</title>
        <authorList>
            <person name="Tsubouchi T."/>
            <person name="Shimane Y."/>
            <person name="Mori K."/>
            <person name="Usui K."/>
            <person name="Hiraki T."/>
            <person name="Tame A."/>
            <person name="Uematsu K."/>
            <person name="Maruyama T."/>
            <person name="Hatada Y."/>
        </authorList>
    </citation>
    <scope>NUCLEOTIDE SEQUENCE</scope>
    <source>
        <strain evidence="2">JIR-001</strain>
    </source>
</reference>
<sequence length="103" mass="11856">MQVLISKEAEQAIQRKIPQESPAVLRLSATDDGCGCGATVLYEFNWDYPRPEDVQIPFYGFTLVYDPDSEVYFDPRVKIDYDPSRDSFTVHSDGQIYLMNIRL</sequence>
<dbReference type="Pfam" id="PF01521">
    <property type="entry name" value="Fe-S_biosyn"/>
    <property type="match status" value="1"/>
</dbReference>
<dbReference type="InterPro" id="IPR000361">
    <property type="entry name" value="ATAP_core_dom"/>
</dbReference>
<dbReference type="SUPFAM" id="SSF89360">
    <property type="entry name" value="HesB-like domain"/>
    <property type="match status" value="1"/>
</dbReference>
<reference evidence="2" key="2">
    <citation type="journal article" date="2021" name="Microbiol. Resour. Announc.">
        <title>Complete Genome Sequence of Polycladomyces abyssicola JIR-001T, Isolated from Hemipelagic Sediment in Deep Seawater.</title>
        <authorList>
            <person name="Tsubouchi T."/>
            <person name="Kaneko Y."/>
        </authorList>
    </citation>
    <scope>NUCLEOTIDE SEQUENCE</scope>
    <source>
        <strain evidence="2">JIR-001</strain>
    </source>
</reference>
<evidence type="ECO:0000313" key="2">
    <source>
        <dbReference type="EMBL" id="BCU82298.1"/>
    </source>
</evidence>
<dbReference type="AlphaFoldDB" id="A0A8D5UHL6"/>
<dbReference type="Proteomes" id="UP000677436">
    <property type="component" value="Chromosome"/>
</dbReference>
<feature type="domain" description="Core" evidence="1">
    <location>
        <begin position="1"/>
        <end position="102"/>
    </location>
</feature>
<dbReference type="KEGG" id="pabs:JIR001_20810"/>
<dbReference type="RefSeq" id="WP_212772649.1">
    <property type="nucleotide sequence ID" value="NZ_AP024601.1"/>
</dbReference>
<dbReference type="InterPro" id="IPR035903">
    <property type="entry name" value="HesB-like_dom_sf"/>
</dbReference>
<dbReference type="EMBL" id="AP024601">
    <property type="protein sequence ID" value="BCU82298.1"/>
    <property type="molecule type" value="Genomic_DNA"/>
</dbReference>
<evidence type="ECO:0000259" key="1">
    <source>
        <dbReference type="Pfam" id="PF01521"/>
    </source>
</evidence>